<protein>
    <submittedName>
        <fullName evidence="2">Uncharacterized protein</fullName>
    </submittedName>
</protein>
<evidence type="ECO:0000313" key="2">
    <source>
        <dbReference type="EMBL" id="PBK75357.1"/>
    </source>
</evidence>
<keyword evidence="3" id="KW-1185">Reference proteome</keyword>
<keyword evidence="1" id="KW-0812">Transmembrane</keyword>
<gene>
    <name evidence="2" type="ORF">ARMSODRAFT_387066</name>
</gene>
<organism evidence="2 3">
    <name type="scientific">Armillaria solidipes</name>
    <dbReference type="NCBI Taxonomy" id="1076256"/>
    <lineage>
        <taxon>Eukaryota</taxon>
        <taxon>Fungi</taxon>
        <taxon>Dikarya</taxon>
        <taxon>Basidiomycota</taxon>
        <taxon>Agaricomycotina</taxon>
        <taxon>Agaricomycetes</taxon>
        <taxon>Agaricomycetidae</taxon>
        <taxon>Agaricales</taxon>
        <taxon>Marasmiineae</taxon>
        <taxon>Physalacriaceae</taxon>
        <taxon>Armillaria</taxon>
    </lineage>
</organism>
<sequence length="67" mass="7482">MGILPFSPVTISPYPVCTLLFLSARCLDIILCSDALTCTFVLLCLYHVLHKVLNNYDMVCLCGWNSL</sequence>
<name>A0A2H3CF08_9AGAR</name>
<proteinExistence type="predicted"/>
<evidence type="ECO:0000313" key="3">
    <source>
        <dbReference type="Proteomes" id="UP000218334"/>
    </source>
</evidence>
<dbReference type="AlphaFoldDB" id="A0A2H3CF08"/>
<dbReference type="Proteomes" id="UP000218334">
    <property type="component" value="Unassembled WGS sequence"/>
</dbReference>
<dbReference type="EMBL" id="KZ293417">
    <property type="protein sequence ID" value="PBK75357.1"/>
    <property type="molecule type" value="Genomic_DNA"/>
</dbReference>
<evidence type="ECO:0000256" key="1">
    <source>
        <dbReference type="SAM" id="Phobius"/>
    </source>
</evidence>
<keyword evidence="1" id="KW-1133">Transmembrane helix</keyword>
<reference evidence="3" key="1">
    <citation type="journal article" date="2017" name="Nat. Ecol. Evol.">
        <title>Genome expansion and lineage-specific genetic innovations in the forest pathogenic fungi Armillaria.</title>
        <authorList>
            <person name="Sipos G."/>
            <person name="Prasanna A.N."/>
            <person name="Walter M.C."/>
            <person name="O'Connor E."/>
            <person name="Balint B."/>
            <person name="Krizsan K."/>
            <person name="Kiss B."/>
            <person name="Hess J."/>
            <person name="Varga T."/>
            <person name="Slot J."/>
            <person name="Riley R."/>
            <person name="Boka B."/>
            <person name="Rigling D."/>
            <person name="Barry K."/>
            <person name="Lee J."/>
            <person name="Mihaltcheva S."/>
            <person name="LaButti K."/>
            <person name="Lipzen A."/>
            <person name="Waldron R."/>
            <person name="Moloney N.M."/>
            <person name="Sperisen C."/>
            <person name="Kredics L."/>
            <person name="Vagvoelgyi C."/>
            <person name="Patrignani A."/>
            <person name="Fitzpatrick D."/>
            <person name="Nagy I."/>
            <person name="Doyle S."/>
            <person name="Anderson J.B."/>
            <person name="Grigoriev I.V."/>
            <person name="Gueldener U."/>
            <person name="Muensterkoetter M."/>
            <person name="Nagy L.G."/>
        </authorList>
    </citation>
    <scope>NUCLEOTIDE SEQUENCE [LARGE SCALE GENOMIC DNA]</scope>
    <source>
        <strain evidence="3">28-4</strain>
    </source>
</reference>
<keyword evidence="1" id="KW-0472">Membrane</keyword>
<feature type="transmembrane region" description="Helical" evidence="1">
    <location>
        <begin position="29"/>
        <end position="49"/>
    </location>
</feature>
<accession>A0A2H3CF08</accession>